<name>A0A6A1WDZ0_9ROSI</name>
<accession>A0A6A1WDZ0</accession>
<feature type="domain" description="WRKY" evidence="6">
    <location>
        <begin position="120"/>
        <end position="184"/>
    </location>
</feature>
<evidence type="ECO:0000256" key="3">
    <source>
        <dbReference type="ARBA" id="ARBA00023125"/>
    </source>
</evidence>
<dbReference type="AlphaFoldDB" id="A0A6A1WDZ0"/>
<dbReference type="Proteomes" id="UP000516437">
    <property type="component" value="Chromosome 2"/>
</dbReference>
<organism evidence="7 8">
    <name type="scientific">Morella rubra</name>
    <name type="common">Chinese bayberry</name>
    <dbReference type="NCBI Taxonomy" id="262757"/>
    <lineage>
        <taxon>Eukaryota</taxon>
        <taxon>Viridiplantae</taxon>
        <taxon>Streptophyta</taxon>
        <taxon>Embryophyta</taxon>
        <taxon>Tracheophyta</taxon>
        <taxon>Spermatophyta</taxon>
        <taxon>Magnoliopsida</taxon>
        <taxon>eudicotyledons</taxon>
        <taxon>Gunneridae</taxon>
        <taxon>Pentapetalae</taxon>
        <taxon>rosids</taxon>
        <taxon>fabids</taxon>
        <taxon>Fagales</taxon>
        <taxon>Myricaceae</taxon>
        <taxon>Morella</taxon>
    </lineage>
</organism>
<keyword evidence="3" id="KW-0238">DNA-binding</keyword>
<gene>
    <name evidence="7" type="ORF">CJ030_MR2G012398</name>
</gene>
<dbReference type="InterPro" id="IPR044810">
    <property type="entry name" value="WRKY_plant"/>
</dbReference>
<keyword evidence="2" id="KW-0805">Transcription regulation</keyword>
<dbReference type="PANTHER" id="PTHR31282">
    <property type="entry name" value="WRKY TRANSCRIPTION FACTOR 21-RELATED"/>
    <property type="match status" value="1"/>
</dbReference>
<dbReference type="Gene3D" id="2.20.25.80">
    <property type="entry name" value="WRKY domain"/>
    <property type="match status" value="1"/>
</dbReference>
<dbReference type="OrthoDB" id="2021064at2759"/>
<dbReference type="EMBL" id="RXIC02000020">
    <property type="protein sequence ID" value="KAB1223401.1"/>
    <property type="molecule type" value="Genomic_DNA"/>
</dbReference>
<sequence length="305" mass="34470">MGCCSKPEILPASKPERSAIEEIIKGRQLANQLLSLLNHSLGDDGSAPAKDLVLKVLSSFSNSITLLSSNEEFQLKANTHGHKSESSTESCMNDISTLKDRRVRYKRRKNSKMWIVDSTTPGLINNDGHAWRKYGQKVILNAEHPRHYYKCTHKSDQGCRAIKHVQRIQKDPPKYRTTYVGHHSCRTFLNDPRSISDPVSEDCPFVRMSFEDPITAGKQGGFFISYSPSTAKQEHKGEKTTSNPINPIQSSSWDYRDHLLSPSHATFDSLDYDTIFPEFDIGDDVIPGVMNMGVDFDDDIRLFDF</sequence>
<evidence type="ECO:0000256" key="1">
    <source>
        <dbReference type="ARBA" id="ARBA00004123"/>
    </source>
</evidence>
<evidence type="ECO:0000256" key="5">
    <source>
        <dbReference type="ARBA" id="ARBA00023242"/>
    </source>
</evidence>
<reference evidence="7 8" key="1">
    <citation type="journal article" date="2019" name="Plant Biotechnol. J.">
        <title>The red bayberry genome and genetic basis of sex determination.</title>
        <authorList>
            <person name="Jia H.M."/>
            <person name="Jia H.J."/>
            <person name="Cai Q.L."/>
            <person name="Wang Y."/>
            <person name="Zhao H.B."/>
            <person name="Yang W.F."/>
            <person name="Wang G.Y."/>
            <person name="Li Y.H."/>
            <person name="Zhan D.L."/>
            <person name="Shen Y.T."/>
            <person name="Niu Q.F."/>
            <person name="Chang L."/>
            <person name="Qiu J."/>
            <person name="Zhao L."/>
            <person name="Xie H.B."/>
            <person name="Fu W.Y."/>
            <person name="Jin J."/>
            <person name="Li X.W."/>
            <person name="Jiao Y."/>
            <person name="Zhou C.C."/>
            <person name="Tu T."/>
            <person name="Chai C.Y."/>
            <person name="Gao J.L."/>
            <person name="Fan L.J."/>
            <person name="van de Weg E."/>
            <person name="Wang J.Y."/>
            <person name="Gao Z.S."/>
        </authorList>
    </citation>
    <scope>NUCLEOTIDE SEQUENCE [LARGE SCALE GENOMIC DNA]</scope>
    <source>
        <tissue evidence="7">Leaves</tissue>
    </source>
</reference>
<keyword evidence="8" id="KW-1185">Reference proteome</keyword>
<protein>
    <submittedName>
        <fullName evidence="7">Putative WRKY transcription factor 70</fullName>
    </submittedName>
</protein>
<keyword evidence="4" id="KW-0804">Transcription</keyword>
<dbReference type="GO" id="GO:0043565">
    <property type="term" value="F:sequence-specific DNA binding"/>
    <property type="evidence" value="ECO:0007669"/>
    <property type="project" value="InterPro"/>
</dbReference>
<proteinExistence type="predicted"/>
<evidence type="ECO:0000313" key="8">
    <source>
        <dbReference type="Proteomes" id="UP000516437"/>
    </source>
</evidence>
<evidence type="ECO:0000256" key="4">
    <source>
        <dbReference type="ARBA" id="ARBA00023163"/>
    </source>
</evidence>
<evidence type="ECO:0000259" key="6">
    <source>
        <dbReference type="PROSITE" id="PS50811"/>
    </source>
</evidence>
<dbReference type="GO" id="GO:0005634">
    <property type="term" value="C:nucleus"/>
    <property type="evidence" value="ECO:0007669"/>
    <property type="project" value="UniProtKB-SubCell"/>
</dbReference>
<dbReference type="GO" id="GO:0003700">
    <property type="term" value="F:DNA-binding transcription factor activity"/>
    <property type="evidence" value="ECO:0007669"/>
    <property type="project" value="InterPro"/>
</dbReference>
<dbReference type="SMART" id="SM00774">
    <property type="entry name" value="WRKY"/>
    <property type="match status" value="1"/>
</dbReference>
<keyword evidence="5" id="KW-0539">Nucleus</keyword>
<comment type="caution">
    <text evidence="7">The sequence shown here is derived from an EMBL/GenBank/DDBJ whole genome shotgun (WGS) entry which is preliminary data.</text>
</comment>
<dbReference type="InterPro" id="IPR003657">
    <property type="entry name" value="WRKY_dom"/>
</dbReference>
<comment type="subcellular location">
    <subcellularLocation>
        <location evidence="1">Nucleus</location>
    </subcellularLocation>
</comment>
<evidence type="ECO:0000256" key="2">
    <source>
        <dbReference type="ARBA" id="ARBA00023015"/>
    </source>
</evidence>
<dbReference type="PROSITE" id="PS50811">
    <property type="entry name" value="WRKY"/>
    <property type="match status" value="1"/>
</dbReference>
<dbReference type="Pfam" id="PF03106">
    <property type="entry name" value="WRKY"/>
    <property type="match status" value="1"/>
</dbReference>
<dbReference type="SUPFAM" id="SSF118290">
    <property type="entry name" value="WRKY DNA-binding domain"/>
    <property type="match status" value="1"/>
</dbReference>
<dbReference type="InterPro" id="IPR036576">
    <property type="entry name" value="WRKY_dom_sf"/>
</dbReference>
<evidence type="ECO:0000313" key="7">
    <source>
        <dbReference type="EMBL" id="KAB1223401.1"/>
    </source>
</evidence>